<dbReference type="Pfam" id="PF14748">
    <property type="entry name" value="P5CR_dimer"/>
    <property type="match status" value="1"/>
</dbReference>
<dbReference type="EMBL" id="CAJNOM010000001">
    <property type="protein sequence ID" value="CAF0729443.1"/>
    <property type="molecule type" value="Genomic_DNA"/>
</dbReference>
<dbReference type="FunFam" id="3.40.50.720:FF:000190">
    <property type="entry name" value="Pyrroline-5-carboxylate reductase"/>
    <property type="match status" value="1"/>
</dbReference>
<dbReference type="Pfam" id="PF03807">
    <property type="entry name" value="F420_oxidored"/>
    <property type="match status" value="1"/>
</dbReference>
<dbReference type="PANTHER" id="PTHR11645:SF0">
    <property type="entry name" value="PYRROLINE-5-CARBOXYLATE REDUCTASE 3"/>
    <property type="match status" value="1"/>
</dbReference>
<dbReference type="PANTHER" id="PTHR11645">
    <property type="entry name" value="PYRROLINE-5-CARBOXYLATE REDUCTASE"/>
    <property type="match status" value="1"/>
</dbReference>
<comment type="catalytic activity">
    <reaction evidence="14 15">
        <text>L-proline + NADP(+) = (S)-1-pyrroline-5-carboxylate + NADPH + 2 H(+)</text>
        <dbReference type="Rhea" id="RHEA:14109"/>
        <dbReference type="ChEBI" id="CHEBI:15378"/>
        <dbReference type="ChEBI" id="CHEBI:17388"/>
        <dbReference type="ChEBI" id="CHEBI:57783"/>
        <dbReference type="ChEBI" id="CHEBI:58349"/>
        <dbReference type="ChEBI" id="CHEBI:60039"/>
        <dbReference type="EC" id="1.5.1.2"/>
    </reaction>
</comment>
<evidence type="ECO:0000256" key="11">
    <source>
        <dbReference type="ARBA" id="ARBA00038523"/>
    </source>
</evidence>
<keyword evidence="7 15" id="KW-0028">Amino-acid biosynthesis</keyword>
<dbReference type="Gene3D" id="3.40.50.720">
    <property type="entry name" value="NAD(P)-binding Rossmann-like Domain"/>
    <property type="match status" value="1"/>
</dbReference>
<dbReference type="GO" id="GO:0004735">
    <property type="term" value="F:pyrroline-5-carboxylate reductase activity"/>
    <property type="evidence" value="ECO:0007669"/>
    <property type="project" value="UniProtKB-EC"/>
</dbReference>
<dbReference type="InterPro" id="IPR053790">
    <property type="entry name" value="P5CR-like_CS"/>
</dbReference>
<evidence type="ECO:0000313" key="18">
    <source>
        <dbReference type="EMBL" id="CAF0729443.1"/>
    </source>
</evidence>
<dbReference type="SUPFAM" id="SSF51735">
    <property type="entry name" value="NAD(P)-binding Rossmann-fold domains"/>
    <property type="match status" value="1"/>
</dbReference>
<comment type="catalytic activity">
    <reaction evidence="13">
        <text>L-proline + NAD(+) = (S)-1-pyrroline-5-carboxylate + NADH + 2 H(+)</text>
        <dbReference type="Rhea" id="RHEA:14105"/>
        <dbReference type="ChEBI" id="CHEBI:15378"/>
        <dbReference type="ChEBI" id="CHEBI:17388"/>
        <dbReference type="ChEBI" id="CHEBI:57540"/>
        <dbReference type="ChEBI" id="CHEBI:57945"/>
        <dbReference type="ChEBI" id="CHEBI:60039"/>
        <dbReference type="EC" id="1.5.1.2"/>
    </reaction>
</comment>
<dbReference type="InterPro" id="IPR029036">
    <property type="entry name" value="P5CR_dimer"/>
</dbReference>
<dbReference type="HAMAP" id="MF_01925">
    <property type="entry name" value="P5C_reductase"/>
    <property type="match status" value="1"/>
</dbReference>
<evidence type="ECO:0000256" key="9">
    <source>
        <dbReference type="ARBA" id="ARBA00022857"/>
    </source>
</evidence>
<keyword evidence="8 15" id="KW-0641">Proline biosynthesis</keyword>
<evidence type="ECO:0000256" key="10">
    <source>
        <dbReference type="ARBA" id="ARBA00023002"/>
    </source>
</evidence>
<dbReference type="Proteomes" id="UP000663877">
    <property type="component" value="Unassembled WGS sequence"/>
</dbReference>
<evidence type="ECO:0000256" key="13">
    <source>
        <dbReference type="ARBA" id="ARBA00050547"/>
    </source>
</evidence>
<dbReference type="GO" id="GO:0055129">
    <property type="term" value="P:L-proline biosynthetic process"/>
    <property type="evidence" value="ECO:0007669"/>
    <property type="project" value="UniProtKB-UniPathway"/>
</dbReference>
<comment type="function">
    <text evidence="12">Oxidoreductase that catalyzes the last step in proline biosynthesis, which corresponds to the reduction of pyrroline-5-carboxylate (P5C) to L-proline using NAD(P)H. Proline is synthesized from either glutamate or ornithine; both are converted to P5C, and then to proline via pyrroline-5-carboxylate reductases (PYCRs). PYCR3 is exclusively linked to the biosynthesis of proline from ornithine.</text>
</comment>
<name>A0A813MZD5_9BILA</name>
<dbReference type="SUPFAM" id="SSF48179">
    <property type="entry name" value="6-phosphogluconate dehydrogenase C-terminal domain-like"/>
    <property type="match status" value="1"/>
</dbReference>
<dbReference type="NCBIfam" id="TIGR00112">
    <property type="entry name" value="proC"/>
    <property type="match status" value="1"/>
</dbReference>
<accession>A0A813MZD5</accession>
<dbReference type="OrthoDB" id="10263291at2759"/>
<protein>
    <recommendedName>
        <fullName evidence="5 15">Pyrroline-5-carboxylate reductase</fullName>
        <ecNumber evidence="4 15">1.5.1.2</ecNumber>
    </recommendedName>
</protein>
<evidence type="ECO:0000256" key="8">
    <source>
        <dbReference type="ARBA" id="ARBA00022650"/>
    </source>
</evidence>
<feature type="domain" description="Pyrroline-5-carboxylate reductase dimerisation" evidence="17">
    <location>
        <begin position="253"/>
        <end position="359"/>
    </location>
</feature>
<evidence type="ECO:0000256" key="15">
    <source>
        <dbReference type="RuleBase" id="RU003903"/>
    </source>
</evidence>
<evidence type="ECO:0000256" key="12">
    <source>
        <dbReference type="ARBA" id="ARBA00049975"/>
    </source>
</evidence>
<evidence type="ECO:0000256" key="5">
    <source>
        <dbReference type="ARBA" id="ARBA00021413"/>
    </source>
</evidence>
<dbReference type="GO" id="GO:0005737">
    <property type="term" value="C:cytoplasm"/>
    <property type="evidence" value="ECO:0007669"/>
    <property type="project" value="UniProtKB-SubCell"/>
</dbReference>
<gene>
    <name evidence="19" type="ORF">BJG266_LOCUS1588</name>
    <name evidence="20" type="ORF">QVE165_LOCUS1237</name>
    <name evidence="18" type="ORF">QVE165_LOCUS131</name>
</gene>
<evidence type="ECO:0000256" key="14">
    <source>
        <dbReference type="ARBA" id="ARBA00052690"/>
    </source>
</evidence>
<keyword evidence="9 15" id="KW-0521">NADP</keyword>
<evidence type="ECO:0000256" key="2">
    <source>
        <dbReference type="ARBA" id="ARBA00005205"/>
    </source>
</evidence>
<dbReference type="InterPro" id="IPR036291">
    <property type="entry name" value="NAD(P)-bd_dom_sf"/>
</dbReference>
<evidence type="ECO:0000256" key="6">
    <source>
        <dbReference type="ARBA" id="ARBA00022490"/>
    </source>
</evidence>
<feature type="domain" description="Pyrroline-5-carboxylate reductase catalytic N-terminal" evidence="16">
    <location>
        <begin position="92"/>
        <end position="189"/>
    </location>
</feature>
<dbReference type="EMBL" id="CAJNOI010000004">
    <property type="protein sequence ID" value="CAF0737017.1"/>
    <property type="molecule type" value="Genomic_DNA"/>
</dbReference>
<dbReference type="UniPathway" id="UPA00098">
    <property type="reaction ID" value="UER00361"/>
</dbReference>
<proteinExistence type="inferred from homology"/>
<dbReference type="InterPro" id="IPR000304">
    <property type="entry name" value="Pyrroline-COOH_reductase"/>
</dbReference>
<comment type="subunit">
    <text evidence="11">Homodecamer; composed of 5 homodimers.</text>
</comment>
<comment type="pathway">
    <text evidence="2 15">Amino-acid biosynthesis; L-proline biosynthesis; L-proline from L-glutamate 5-semialdehyde: step 1/1.</text>
</comment>
<evidence type="ECO:0000313" key="19">
    <source>
        <dbReference type="EMBL" id="CAF0737017.1"/>
    </source>
</evidence>
<evidence type="ECO:0000259" key="17">
    <source>
        <dbReference type="Pfam" id="PF14748"/>
    </source>
</evidence>
<reference evidence="18" key="1">
    <citation type="submission" date="2021-02" db="EMBL/GenBank/DDBJ databases">
        <authorList>
            <person name="Nowell W R."/>
        </authorList>
    </citation>
    <scope>NUCLEOTIDE SEQUENCE</scope>
</reference>
<dbReference type="Gene3D" id="1.10.3730.10">
    <property type="entry name" value="ProC C-terminal domain-like"/>
    <property type="match status" value="1"/>
</dbReference>
<evidence type="ECO:0000313" key="21">
    <source>
        <dbReference type="Proteomes" id="UP000663832"/>
    </source>
</evidence>
<keyword evidence="6" id="KW-0963">Cytoplasm</keyword>
<dbReference type="FunFam" id="1.10.3730.10:FF:000001">
    <property type="entry name" value="Pyrroline-5-carboxylate reductase"/>
    <property type="match status" value="1"/>
</dbReference>
<keyword evidence="21" id="KW-1185">Reference proteome</keyword>
<evidence type="ECO:0000313" key="20">
    <source>
        <dbReference type="EMBL" id="CAF0746732.1"/>
    </source>
</evidence>
<evidence type="ECO:0000259" key="16">
    <source>
        <dbReference type="Pfam" id="PF03807"/>
    </source>
</evidence>
<sequence>MLYRQPSSPNQLLLHTSCAEDLYSIYHLQRHLCWYESILWPEDMKQSHGRIHVFFSEDDDIVPTSFINDYLEKSNIDTTVLSDFKHVLSNLKIGLLGAGRMSQALARSLIERNVVSSKDQIMASDVDENQRNIVASQLGIVTTADNREVVKESDLLILAVKPKDVESVLKTIREPLLPHYHLLVSIAAGIRTTTIEQLLKPNSRVIRVMPNVACLVNASCSVYSSGKFATTDDRSVVNTIFSSIGSCEGEIDENLLNAVTALSGSGPAYFSVLVEALADGGVKSGLSRSMALTLAIKTMLGTAQLLLGKEQPFHPSQLKDAVASPGGTTIYGLEMMEKAGIRAALMETVTAATNRAAQLES</sequence>
<organism evidence="18 21">
    <name type="scientific">Adineta steineri</name>
    <dbReference type="NCBI Taxonomy" id="433720"/>
    <lineage>
        <taxon>Eukaryota</taxon>
        <taxon>Metazoa</taxon>
        <taxon>Spiralia</taxon>
        <taxon>Gnathifera</taxon>
        <taxon>Rotifera</taxon>
        <taxon>Eurotatoria</taxon>
        <taxon>Bdelloidea</taxon>
        <taxon>Adinetida</taxon>
        <taxon>Adinetidae</taxon>
        <taxon>Adineta</taxon>
    </lineage>
</organism>
<comment type="similarity">
    <text evidence="3 15">Belongs to the pyrroline-5-carboxylate reductase family.</text>
</comment>
<evidence type="ECO:0000256" key="3">
    <source>
        <dbReference type="ARBA" id="ARBA00005525"/>
    </source>
</evidence>
<evidence type="ECO:0000256" key="1">
    <source>
        <dbReference type="ARBA" id="ARBA00004496"/>
    </source>
</evidence>
<dbReference type="AlphaFoldDB" id="A0A813MZD5"/>
<dbReference type="EC" id="1.5.1.2" evidence="4 15"/>
<comment type="subcellular location">
    <subcellularLocation>
        <location evidence="1">Cytoplasm</location>
    </subcellularLocation>
</comment>
<dbReference type="EMBL" id="CAJNOM010000004">
    <property type="protein sequence ID" value="CAF0746732.1"/>
    <property type="molecule type" value="Genomic_DNA"/>
</dbReference>
<dbReference type="InterPro" id="IPR028939">
    <property type="entry name" value="P5C_Rdtase_cat_N"/>
</dbReference>
<keyword evidence="10 15" id="KW-0560">Oxidoreductase</keyword>
<dbReference type="InterPro" id="IPR008927">
    <property type="entry name" value="6-PGluconate_DH-like_C_sf"/>
</dbReference>
<comment type="caution">
    <text evidence="18">The sequence shown here is derived from an EMBL/GenBank/DDBJ whole genome shotgun (WGS) entry which is preliminary data.</text>
</comment>
<dbReference type="Proteomes" id="UP000663832">
    <property type="component" value="Unassembled WGS sequence"/>
</dbReference>
<evidence type="ECO:0000256" key="7">
    <source>
        <dbReference type="ARBA" id="ARBA00022605"/>
    </source>
</evidence>
<dbReference type="PROSITE" id="PS00521">
    <property type="entry name" value="P5CR"/>
    <property type="match status" value="1"/>
</dbReference>
<evidence type="ECO:0000256" key="4">
    <source>
        <dbReference type="ARBA" id="ARBA00012855"/>
    </source>
</evidence>